<dbReference type="SUPFAM" id="SSF111304">
    <property type="entry name" value="Recombination protein RecR"/>
    <property type="match status" value="1"/>
</dbReference>
<dbReference type="GO" id="GO:0006281">
    <property type="term" value="P:DNA repair"/>
    <property type="evidence" value="ECO:0007669"/>
    <property type="project" value="UniProtKB-UniRule"/>
</dbReference>
<dbReference type="PROSITE" id="PS50880">
    <property type="entry name" value="TOPRIM"/>
    <property type="match status" value="1"/>
</dbReference>
<dbReference type="PANTHER" id="PTHR30446">
    <property type="entry name" value="RECOMBINATION PROTEIN RECR"/>
    <property type="match status" value="1"/>
</dbReference>
<dbReference type="CDD" id="cd01025">
    <property type="entry name" value="TOPRIM_recR"/>
    <property type="match status" value="1"/>
</dbReference>
<accession>A0A1H6ILR2</accession>
<dbReference type="EMBL" id="FNWO01000011">
    <property type="protein sequence ID" value="SEH49581.1"/>
    <property type="molecule type" value="Genomic_DNA"/>
</dbReference>
<keyword evidence="2 7" id="KW-0227">DNA damage</keyword>
<keyword evidence="6 7" id="KW-0234">DNA repair</keyword>
<dbReference type="Gene3D" id="1.10.8.420">
    <property type="entry name" value="RecR Domain 1"/>
    <property type="match status" value="1"/>
</dbReference>
<feature type="domain" description="Toprim" evidence="8">
    <location>
        <begin position="79"/>
        <end position="174"/>
    </location>
</feature>
<evidence type="ECO:0000256" key="1">
    <source>
        <dbReference type="ARBA" id="ARBA00022723"/>
    </source>
</evidence>
<evidence type="ECO:0000256" key="2">
    <source>
        <dbReference type="ARBA" id="ARBA00022763"/>
    </source>
</evidence>
<dbReference type="RefSeq" id="WP_074769305.1">
    <property type="nucleotide sequence ID" value="NZ_FNWO01000011.1"/>
</dbReference>
<keyword evidence="5 7" id="KW-0233">DNA recombination</keyword>
<sequence length="197" mass="20779">MVGPEIERLIQLLARLPGLGPRSARRAALKLLERRETLMEPLARAMTDAAARVGPCRLCGNFDTVDPCAICADPCRDPALLCVVEDVAALWAMERTGSFRGRYLVLGGLLSALDGIGPDDLGIARLIERAAAPDLAEVILALPATVEGQTTAHYLAERLAGGRAAVSGLAQGVPIGGDLDHLDDGTITAALRARRRV</sequence>
<dbReference type="InterPro" id="IPR006171">
    <property type="entry name" value="TOPRIM_dom"/>
</dbReference>
<evidence type="ECO:0000256" key="3">
    <source>
        <dbReference type="ARBA" id="ARBA00022771"/>
    </source>
</evidence>
<protein>
    <recommendedName>
        <fullName evidence="7">Recombination protein RecR</fullName>
    </recommendedName>
</protein>
<comment type="function">
    <text evidence="7">May play a role in DNA repair. It seems to be involved in an RecBC-independent recombinational process of DNA repair. It may act with RecF and RecO.</text>
</comment>
<dbReference type="GO" id="GO:0006310">
    <property type="term" value="P:DNA recombination"/>
    <property type="evidence" value="ECO:0007669"/>
    <property type="project" value="UniProtKB-UniRule"/>
</dbReference>
<dbReference type="AlphaFoldDB" id="A0A1H6ILR2"/>
<dbReference type="Pfam" id="PF21175">
    <property type="entry name" value="RecR_C"/>
    <property type="match status" value="1"/>
</dbReference>
<dbReference type="Gene3D" id="3.40.1360.10">
    <property type="match status" value="1"/>
</dbReference>
<dbReference type="NCBIfam" id="TIGR00615">
    <property type="entry name" value="recR"/>
    <property type="match status" value="1"/>
</dbReference>
<evidence type="ECO:0000259" key="8">
    <source>
        <dbReference type="PROSITE" id="PS50880"/>
    </source>
</evidence>
<dbReference type="OrthoDB" id="9802672at2"/>
<keyword evidence="1 7" id="KW-0479">Metal-binding</keyword>
<reference evidence="10" key="1">
    <citation type="submission" date="2016-10" db="EMBL/GenBank/DDBJ databases">
        <authorList>
            <person name="Varghese N."/>
            <person name="Submissions S."/>
        </authorList>
    </citation>
    <scope>NUCLEOTIDE SEQUENCE [LARGE SCALE GENOMIC DNA]</scope>
    <source>
        <strain evidence="10">DSM 13234</strain>
    </source>
</reference>
<dbReference type="HAMAP" id="MF_00017">
    <property type="entry name" value="RecR"/>
    <property type="match status" value="1"/>
</dbReference>
<dbReference type="InterPro" id="IPR015967">
    <property type="entry name" value="Rcmb_RecR_Znf"/>
</dbReference>
<gene>
    <name evidence="7" type="primary">recR</name>
    <name evidence="9" type="ORF">SAMN04244559_02629</name>
</gene>
<evidence type="ECO:0000256" key="4">
    <source>
        <dbReference type="ARBA" id="ARBA00022833"/>
    </source>
</evidence>
<dbReference type="InterPro" id="IPR000093">
    <property type="entry name" value="DNA_Rcmb_RecR"/>
</dbReference>
<dbReference type="PANTHER" id="PTHR30446:SF0">
    <property type="entry name" value="RECOMBINATION PROTEIN RECR"/>
    <property type="match status" value="1"/>
</dbReference>
<dbReference type="Proteomes" id="UP000182983">
    <property type="component" value="Unassembled WGS sequence"/>
</dbReference>
<keyword evidence="3 7" id="KW-0863">Zinc-finger</keyword>
<evidence type="ECO:0000256" key="6">
    <source>
        <dbReference type="ARBA" id="ARBA00023204"/>
    </source>
</evidence>
<evidence type="ECO:0000313" key="10">
    <source>
        <dbReference type="Proteomes" id="UP000182983"/>
    </source>
</evidence>
<name>A0A1H6ILR2_MAGFU</name>
<dbReference type="Pfam" id="PF13662">
    <property type="entry name" value="Toprim_4"/>
    <property type="match status" value="1"/>
</dbReference>
<evidence type="ECO:0000256" key="5">
    <source>
        <dbReference type="ARBA" id="ARBA00023172"/>
    </source>
</evidence>
<dbReference type="PROSITE" id="PS01300">
    <property type="entry name" value="RECR"/>
    <property type="match status" value="1"/>
</dbReference>
<comment type="similarity">
    <text evidence="7">Belongs to the RecR family.</text>
</comment>
<organism evidence="9 10">
    <name type="scientific">Magnetospirillum fulvum</name>
    <name type="common">Rhodospirillum fulvum</name>
    <dbReference type="NCBI Taxonomy" id="1082"/>
    <lineage>
        <taxon>Bacteria</taxon>
        <taxon>Pseudomonadati</taxon>
        <taxon>Pseudomonadota</taxon>
        <taxon>Alphaproteobacteria</taxon>
        <taxon>Rhodospirillales</taxon>
        <taxon>Rhodospirillaceae</taxon>
        <taxon>Magnetospirillum</taxon>
    </lineage>
</organism>
<evidence type="ECO:0000313" key="9">
    <source>
        <dbReference type="EMBL" id="SEH49581.1"/>
    </source>
</evidence>
<proteinExistence type="inferred from homology"/>
<dbReference type="GO" id="GO:0008270">
    <property type="term" value="F:zinc ion binding"/>
    <property type="evidence" value="ECO:0007669"/>
    <property type="project" value="UniProtKB-KW"/>
</dbReference>
<dbReference type="GO" id="GO:0003677">
    <property type="term" value="F:DNA binding"/>
    <property type="evidence" value="ECO:0007669"/>
    <property type="project" value="UniProtKB-UniRule"/>
</dbReference>
<dbReference type="InterPro" id="IPR034137">
    <property type="entry name" value="TOPRIM_RecR"/>
</dbReference>
<keyword evidence="10" id="KW-1185">Reference proteome</keyword>
<dbReference type="Pfam" id="PF02132">
    <property type="entry name" value="RecR_ZnF"/>
    <property type="match status" value="1"/>
</dbReference>
<keyword evidence="4 7" id="KW-0862">Zinc</keyword>
<feature type="zinc finger region" description="C4-type" evidence="7">
    <location>
        <begin position="56"/>
        <end position="71"/>
    </location>
</feature>
<dbReference type="InterPro" id="IPR023627">
    <property type="entry name" value="Rcmb_RecR"/>
</dbReference>
<dbReference type="Pfam" id="PF21176">
    <property type="entry name" value="RecR_HhH"/>
    <property type="match status" value="1"/>
</dbReference>
<evidence type="ECO:0000256" key="7">
    <source>
        <dbReference type="HAMAP-Rule" id="MF_00017"/>
    </source>
</evidence>